<keyword evidence="1" id="KW-0812">Transmembrane</keyword>
<dbReference type="EMBL" id="MKGL01000363">
    <property type="protein sequence ID" value="RNE99809.1"/>
    <property type="molecule type" value="Genomic_DNA"/>
</dbReference>
<evidence type="ECO:0000256" key="1">
    <source>
        <dbReference type="SAM" id="Phobius"/>
    </source>
</evidence>
<accession>A0A3R7LMB3</accession>
<keyword evidence="1" id="KW-0472">Membrane</keyword>
<name>A0A3R7LMB3_TRYRA</name>
<dbReference type="GeneID" id="40331935"/>
<dbReference type="OrthoDB" id="247659at2759"/>
<proteinExistence type="predicted"/>
<dbReference type="AlphaFoldDB" id="A0A3R7LMB3"/>
<sequence>MLILLIGSPIDDRKAIKHIRVRLVLQGAPQRMSVHTPFLPQSQYWKEHQLVPLGLAAGGVVSLGIASVGFAWWYGADYFHHQGAYDRNWVGYDVFTFVGLLLFTVCSSSGVTLLYV</sequence>
<reference evidence="2 3" key="1">
    <citation type="journal article" date="2018" name="BMC Genomics">
        <title>Genomic comparison of Trypanosoma conorhini and Trypanosoma rangeli to Trypanosoma cruzi strains of high and low virulence.</title>
        <authorList>
            <person name="Bradwell K.R."/>
            <person name="Koparde V.N."/>
            <person name="Matveyev A.V."/>
            <person name="Serrano M.G."/>
            <person name="Alves J.M."/>
            <person name="Parikh H."/>
            <person name="Huang B."/>
            <person name="Lee V."/>
            <person name="Espinosa-Alvarez O."/>
            <person name="Ortiz P.A."/>
            <person name="Costa-Martins A.G."/>
            <person name="Teixeira M.M."/>
            <person name="Buck G.A."/>
        </authorList>
    </citation>
    <scope>NUCLEOTIDE SEQUENCE [LARGE SCALE GENOMIC DNA]</scope>
    <source>
        <strain evidence="2 3">AM80</strain>
    </source>
</reference>
<protein>
    <submittedName>
        <fullName evidence="2">Ferric reductase</fullName>
    </submittedName>
</protein>
<keyword evidence="3" id="KW-1185">Reference proteome</keyword>
<evidence type="ECO:0000313" key="2">
    <source>
        <dbReference type="EMBL" id="RNE99809.1"/>
    </source>
</evidence>
<dbReference type="Proteomes" id="UP000283634">
    <property type="component" value="Unassembled WGS sequence"/>
</dbReference>
<organism evidence="2 3">
    <name type="scientific">Trypanosoma rangeli</name>
    <dbReference type="NCBI Taxonomy" id="5698"/>
    <lineage>
        <taxon>Eukaryota</taxon>
        <taxon>Discoba</taxon>
        <taxon>Euglenozoa</taxon>
        <taxon>Kinetoplastea</taxon>
        <taxon>Metakinetoplastina</taxon>
        <taxon>Trypanosomatida</taxon>
        <taxon>Trypanosomatidae</taxon>
        <taxon>Trypanosoma</taxon>
        <taxon>Herpetosoma</taxon>
    </lineage>
</organism>
<feature type="transmembrane region" description="Helical" evidence="1">
    <location>
        <begin position="94"/>
        <end position="115"/>
    </location>
</feature>
<dbReference type="RefSeq" id="XP_029235405.1">
    <property type="nucleotide sequence ID" value="XM_029384766.1"/>
</dbReference>
<gene>
    <name evidence="2" type="ORF">TraAM80_08002</name>
</gene>
<feature type="non-terminal residue" evidence="2">
    <location>
        <position position="116"/>
    </location>
</feature>
<keyword evidence="1" id="KW-1133">Transmembrane helix</keyword>
<comment type="caution">
    <text evidence="2">The sequence shown here is derived from an EMBL/GenBank/DDBJ whole genome shotgun (WGS) entry which is preliminary data.</text>
</comment>
<evidence type="ECO:0000313" key="3">
    <source>
        <dbReference type="Proteomes" id="UP000283634"/>
    </source>
</evidence>
<dbReference type="VEuPathDB" id="TriTrypDB:TRSC58_00158"/>
<feature type="transmembrane region" description="Helical" evidence="1">
    <location>
        <begin position="50"/>
        <end position="74"/>
    </location>
</feature>